<sequence>MKNSHIILTTLLILLLASPVLAAEDTRIKVQFQDLGISTQSIVVFDDIGDDVIHSNTSSTITLDINESSFYTIQLQPSHTNMEPKTMLDNFMDFIARNWLAVFLIFAILIAITKKRR</sequence>
<dbReference type="Proteomes" id="UP001301797">
    <property type="component" value="Chromosome"/>
</dbReference>
<dbReference type="AlphaFoldDB" id="A0AA97FCH7"/>
<keyword evidence="1" id="KW-1133">Transmembrane helix</keyword>
<organism evidence="2 3">
    <name type="scientific">Methanochimaera problematica</name>
    <dbReference type="NCBI Taxonomy" id="2609417"/>
    <lineage>
        <taxon>Archaea</taxon>
        <taxon>Methanobacteriati</taxon>
        <taxon>Methanobacteriota</taxon>
        <taxon>Stenosarchaea group</taxon>
        <taxon>Methanomicrobia</taxon>
        <taxon>Methanomicrobiales</taxon>
        <taxon>Methanomicrobiaceae</taxon>
        <taxon>Methanochimaera</taxon>
    </lineage>
</organism>
<evidence type="ECO:0000256" key="1">
    <source>
        <dbReference type="SAM" id="Phobius"/>
    </source>
</evidence>
<dbReference type="KEGG" id="mefw:F1737_04380"/>
<reference evidence="2 3" key="1">
    <citation type="submission" date="2019-09" db="EMBL/GenBank/DDBJ databases">
        <title>The complete genome of Methanoplanus sp. FWC-SCC4.</title>
        <authorList>
            <person name="Chen S.-C."/>
            <person name="Zhou Y.-Z."/>
            <person name="Lai M.-C."/>
        </authorList>
    </citation>
    <scope>NUCLEOTIDE SEQUENCE [LARGE SCALE GENOMIC DNA]</scope>
    <source>
        <strain evidence="2 3">FWC-SCC4</strain>
    </source>
</reference>
<name>A0AA97FCH7_9EURY</name>
<dbReference type="RefSeq" id="WP_317137565.1">
    <property type="nucleotide sequence ID" value="NZ_CP043875.1"/>
</dbReference>
<keyword evidence="1" id="KW-0812">Transmembrane</keyword>
<gene>
    <name evidence="2" type="ORF">F1737_04380</name>
</gene>
<keyword evidence="3" id="KW-1185">Reference proteome</keyword>
<evidence type="ECO:0000313" key="3">
    <source>
        <dbReference type="Proteomes" id="UP001301797"/>
    </source>
</evidence>
<dbReference type="EMBL" id="CP043875">
    <property type="protein sequence ID" value="WOF15992.1"/>
    <property type="molecule type" value="Genomic_DNA"/>
</dbReference>
<keyword evidence="1" id="KW-0472">Membrane</keyword>
<evidence type="ECO:0000313" key="2">
    <source>
        <dbReference type="EMBL" id="WOF15992.1"/>
    </source>
</evidence>
<protein>
    <submittedName>
        <fullName evidence="2">Uncharacterized protein</fullName>
    </submittedName>
</protein>
<dbReference type="GeneID" id="85229383"/>
<feature type="transmembrane region" description="Helical" evidence="1">
    <location>
        <begin position="94"/>
        <end position="112"/>
    </location>
</feature>
<proteinExistence type="predicted"/>
<accession>A0AA97FCH7</accession>